<dbReference type="EMBL" id="SZWE01000001">
    <property type="protein sequence ID" value="MRU16120.1"/>
    <property type="molecule type" value="Genomic_DNA"/>
</dbReference>
<reference evidence="1 2" key="1">
    <citation type="submission" date="2019-05" db="EMBL/GenBank/DDBJ databases">
        <title>Roseovarius bejariae sp. nov., a moderately halophylic bacterium isolated from a saline soil in Rambla Salada (Murcia).</title>
        <authorList>
            <person name="Castro D.J."/>
            <person name="Gomez-Altuve A."/>
            <person name="Reina J.C."/>
            <person name="Rodriguez M."/>
            <person name="Sampedro I."/>
            <person name="Llamas I."/>
            <person name="Martinez-Checa F."/>
        </authorList>
    </citation>
    <scope>NUCLEOTIDE SEQUENCE [LARGE SCALE GENOMIC DNA]</scope>
    <source>
        <strain evidence="1 2">A21</strain>
    </source>
</reference>
<comment type="caution">
    <text evidence="1">The sequence shown here is derived from an EMBL/GenBank/DDBJ whole genome shotgun (WGS) entry which is preliminary data.</text>
</comment>
<evidence type="ECO:0000313" key="1">
    <source>
        <dbReference type="EMBL" id="MRU16120.1"/>
    </source>
</evidence>
<protein>
    <submittedName>
        <fullName evidence="1">DUF2267 domain-containing protein</fullName>
    </submittedName>
</protein>
<dbReference type="InterPro" id="IPR038282">
    <property type="entry name" value="DUF2267_sf"/>
</dbReference>
<accession>A0A844CZU8</accession>
<dbReference type="AlphaFoldDB" id="A0A844CZU8"/>
<keyword evidence="2" id="KW-1185">Reference proteome</keyword>
<name>A0A844CZU8_9RHOB</name>
<dbReference type="Gene3D" id="1.10.490.110">
    <property type="entry name" value="Uncharacterized conserved protein DUF2267"/>
    <property type="match status" value="1"/>
</dbReference>
<proteinExistence type="predicted"/>
<evidence type="ECO:0000313" key="2">
    <source>
        <dbReference type="Proteomes" id="UP000564704"/>
    </source>
</evidence>
<dbReference type="OrthoDB" id="20942at2"/>
<gene>
    <name evidence="1" type="ORF">FDP25_11830</name>
</gene>
<organism evidence="1 2">
    <name type="scientific">Roseovarius bejariae</name>
    <dbReference type="NCBI Taxonomy" id="2576383"/>
    <lineage>
        <taxon>Bacteria</taxon>
        <taxon>Pseudomonadati</taxon>
        <taxon>Pseudomonadota</taxon>
        <taxon>Alphaproteobacteria</taxon>
        <taxon>Rhodobacterales</taxon>
        <taxon>Roseobacteraceae</taxon>
        <taxon>Roseovarius</taxon>
    </lineage>
</organism>
<sequence>MSSQGLEVIDHTVQLTHEWINELAAKLGWGDRRQVLMLMRTTLAGLRDMLGPNEAAQLSAQLPLLVRGLFFEGWQPAHSHERTREALVARIEANLGHDREYQGPEDISEVFRLLNGRVSEGEVRQARQSLPADIRDLWPEL</sequence>
<dbReference type="InterPro" id="IPR018727">
    <property type="entry name" value="DUF2267"/>
</dbReference>
<dbReference type="Pfam" id="PF10025">
    <property type="entry name" value="DUF2267"/>
    <property type="match status" value="1"/>
</dbReference>
<dbReference type="RefSeq" id="WP_154151968.1">
    <property type="nucleotide sequence ID" value="NZ_SZWE01000001.1"/>
</dbReference>
<dbReference type="Proteomes" id="UP000564704">
    <property type="component" value="Unassembled WGS sequence"/>
</dbReference>